<dbReference type="EMBL" id="FNJQ01000002">
    <property type="protein sequence ID" value="SDO86453.1"/>
    <property type="molecule type" value="Genomic_DNA"/>
</dbReference>
<sequence>MNFAEQRKKDVAFTIAENPTEITIERTLKTPAGGGRKIEKSTVGPFTVRIFNQAGKQMAVKIVSGTAGTKDEDETWAFLADSEADIQAGPNVTDEFTINGIRFRVTMAIPRYWQGQRTSIDGTLKVVG</sequence>
<evidence type="ECO:0000313" key="1">
    <source>
        <dbReference type="EMBL" id="SDO86453.1"/>
    </source>
</evidence>
<gene>
    <name evidence="1" type="ORF">SAMN05216366_102130</name>
</gene>
<accession>A0A1H0N1D5</accession>
<protein>
    <submittedName>
        <fullName evidence="1">Uncharacterized protein</fullName>
    </submittedName>
</protein>
<proteinExistence type="predicted"/>
<organism evidence="1 2">
    <name type="scientific">Selenomonas ruminantium</name>
    <dbReference type="NCBI Taxonomy" id="971"/>
    <lineage>
        <taxon>Bacteria</taxon>
        <taxon>Bacillati</taxon>
        <taxon>Bacillota</taxon>
        <taxon>Negativicutes</taxon>
        <taxon>Selenomonadales</taxon>
        <taxon>Selenomonadaceae</taxon>
        <taxon>Selenomonas</taxon>
    </lineage>
</organism>
<evidence type="ECO:0000313" key="2">
    <source>
        <dbReference type="Proteomes" id="UP000182412"/>
    </source>
</evidence>
<dbReference type="AlphaFoldDB" id="A0A1H0N1D5"/>
<reference evidence="1 2" key="1">
    <citation type="submission" date="2016-10" db="EMBL/GenBank/DDBJ databases">
        <authorList>
            <person name="de Groot N.N."/>
        </authorList>
    </citation>
    <scope>NUCLEOTIDE SEQUENCE [LARGE SCALE GENOMIC DNA]</scope>
    <source>
        <strain evidence="1 2">S137</strain>
    </source>
</reference>
<dbReference type="OrthoDB" id="1683428at2"/>
<dbReference type="Proteomes" id="UP000182412">
    <property type="component" value="Unassembled WGS sequence"/>
</dbReference>
<dbReference type="RefSeq" id="WP_074571122.1">
    <property type="nucleotide sequence ID" value="NZ_FNJQ01000002.1"/>
</dbReference>
<name>A0A1H0N1D5_SELRU</name>